<keyword evidence="6" id="KW-0862">Zinc</keyword>
<dbReference type="Proteomes" id="UP000469943">
    <property type="component" value="Unassembled WGS sequence"/>
</dbReference>
<dbReference type="SUPFAM" id="SSF55031">
    <property type="entry name" value="Bacterial exopeptidase dimerisation domain"/>
    <property type="match status" value="1"/>
</dbReference>
<keyword evidence="8" id="KW-0482">Metalloprotease</keyword>
<comment type="similarity">
    <text evidence="2">Belongs to the peptidase M20A family.</text>
</comment>
<evidence type="ECO:0000313" key="9">
    <source>
        <dbReference type="EMBL" id="NEG71293.1"/>
    </source>
</evidence>
<name>A0A7K3TCA1_9BIFI</name>
<evidence type="ECO:0000256" key="2">
    <source>
        <dbReference type="ARBA" id="ARBA00006247"/>
    </source>
</evidence>
<dbReference type="GO" id="GO:0008237">
    <property type="term" value="F:metallopeptidase activity"/>
    <property type="evidence" value="ECO:0007669"/>
    <property type="project" value="UniProtKB-KW"/>
</dbReference>
<evidence type="ECO:0000256" key="3">
    <source>
        <dbReference type="ARBA" id="ARBA00022670"/>
    </source>
</evidence>
<dbReference type="EC" id="3.4.13.-" evidence="9"/>
<evidence type="ECO:0000256" key="4">
    <source>
        <dbReference type="ARBA" id="ARBA00022723"/>
    </source>
</evidence>
<evidence type="ECO:0000256" key="8">
    <source>
        <dbReference type="ARBA" id="ARBA00023049"/>
    </source>
</evidence>
<dbReference type="PANTHER" id="PTHR43808">
    <property type="entry name" value="ACETYLORNITHINE DEACETYLASE"/>
    <property type="match status" value="1"/>
</dbReference>
<dbReference type="InterPro" id="IPR002933">
    <property type="entry name" value="Peptidase_M20"/>
</dbReference>
<dbReference type="EMBL" id="WHZX01000002">
    <property type="protein sequence ID" value="NEG71293.1"/>
    <property type="molecule type" value="Genomic_DNA"/>
</dbReference>
<evidence type="ECO:0000256" key="5">
    <source>
        <dbReference type="ARBA" id="ARBA00022801"/>
    </source>
</evidence>
<dbReference type="GO" id="GO:0008270">
    <property type="term" value="F:zinc ion binding"/>
    <property type="evidence" value="ECO:0007669"/>
    <property type="project" value="InterPro"/>
</dbReference>
<dbReference type="NCBIfam" id="TIGR01887">
    <property type="entry name" value="dipeptidaselike"/>
    <property type="match status" value="1"/>
</dbReference>
<protein>
    <submittedName>
        <fullName evidence="9">Sapep family Mn(2+)-dependent dipeptidase</fullName>
        <ecNumber evidence="9">3.4.13.-</ecNumber>
    </submittedName>
</protein>
<gene>
    <name evidence="9" type="ORF">GFD24_03465</name>
</gene>
<dbReference type="PROSITE" id="PS00758">
    <property type="entry name" value="ARGE_DAPE_CPG2_1"/>
    <property type="match status" value="1"/>
</dbReference>
<evidence type="ECO:0000256" key="1">
    <source>
        <dbReference type="ARBA" id="ARBA00001947"/>
    </source>
</evidence>
<dbReference type="Gene3D" id="3.30.70.360">
    <property type="match status" value="2"/>
</dbReference>
<comment type="caution">
    <text evidence="9">The sequence shown here is derived from an EMBL/GenBank/DDBJ whole genome shotgun (WGS) entry which is preliminary data.</text>
</comment>
<dbReference type="InterPro" id="IPR050072">
    <property type="entry name" value="Peptidase_M20A"/>
</dbReference>
<dbReference type="InterPro" id="IPR036264">
    <property type="entry name" value="Bact_exopeptidase_dim_dom"/>
</dbReference>
<dbReference type="GO" id="GO:0006508">
    <property type="term" value="P:proteolysis"/>
    <property type="evidence" value="ECO:0007669"/>
    <property type="project" value="UniProtKB-KW"/>
</dbReference>
<evidence type="ECO:0000313" key="10">
    <source>
        <dbReference type="Proteomes" id="UP000469943"/>
    </source>
</evidence>
<keyword evidence="3" id="KW-0645">Protease</keyword>
<dbReference type="SUPFAM" id="SSF53187">
    <property type="entry name" value="Zn-dependent exopeptidases"/>
    <property type="match status" value="1"/>
</dbReference>
<dbReference type="GO" id="GO:0016805">
    <property type="term" value="F:dipeptidase activity"/>
    <property type="evidence" value="ECO:0007669"/>
    <property type="project" value="UniProtKB-KW"/>
</dbReference>
<evidence type="ECO:0000256" key="7">
    <source>
        <dbReference type="ARBA" id="ARBA00022997"/>
    </source>
</evidence>
<sequence length="518" mass="55986">MRPSHPNHVTHERTTMTTAKTIPNQALTDDERTLVDTAQRWFVDHRDEYLDTLCAAVRIPSVTDPDHPVEHGPYGRAVRDVFDFALGKARDAGFATDDYDGHAVGYWYGERGDKDIALVSHLDVVKPGDGWTFEPFEPVVRDGYVIGRGASDNKGAAIVDLFLLRFFKELGHEFKHPVRVIYGGDEEEEMTDLQYVVAHYGAPYQAVITDSPYPVNTIQKARLYADLTLPAGPVLGSLESGYSRFQIPGTASVDLVGIPYDRAAAALAQLAATDAELAGRLHLGVANDGTPTLTAEGVTGHPAFPEGTVNPILLIATALDRTGLLAGADAAAAHAIATWLDGYYGEGIGLYRRDEESGTSFFNAGAAHPAPGGVKLELSIRLAITQMRDEVESTLAERAAEVGGHVETVFFGDAYYVPKTDPRVQLLLGVFDEIMGTHADTVALASGTHARVIPNAVNFGPGFSEHERTVRPIVGRPDFIEEGKGGSHGADEWVSLDNLTSTFVMYALALTRLDAYLD</sequence>
<evidence type="ECO:0000256" key="6">
    <source>
        <dbReference type="ARBA" id="ARBA00022833"/>
    </source>
</evidence>
<dbReference type="PANTHER" id="PTHR43808:SF31">
    <property type="entry name" value="N-ACETYL-L-CITRULLINE DEACETYLASE"/>
    <property type="match status" value="1"/>
</dbReference>
<keyword evidence="5 9" id="KW-0378">Hydrolase</keyword>
<proteinExistence type="inferred from homology"/>
<dbReference type="AlphaFoldDB" id="A0A7K3TCA1"/>
<reference evidence="9 10" key="1">
    <citation type="submission" date="2019-10" db="EMBL/GenBank/DDBJ databases">
        <title>Bifidobacterium from non-human primates.</title>
        <authorList>
            <person name="Modesto M."/>
        </authorList>
    </citation>
    <scope>NUCLEOTIDE SEQUENCE [LARGE SCALE GENOMIC DNA]</scope>
    <source>
        <strain evidence="9 10">TREM</strain>
    </source>
</reference>
<keyword evidence="7 9" id="KW-0224">Dipeptidase</keyword>
<dbReference type="InterPro" id="IPR001261">
    <property type="entry name" value="ArgE/DapE_CS"/>
</dbReference>
<comment type="cofactor">
    <cofactor evidence="1">
        <name>Zn(2+)</name>
        <dbReference type="ChEBI" id="CHEBI:29105"/>
    </cofactor>
</comment>
<organism evidence="9 10">
    <name type="scientific">Bifidobacterium ramosum</name>
    <dbReference type="NCBI Taxonomy" id="1798158"/>
    <lineage>
        <taxon>Bacteria</taxon>
        <taxon>Bacillati</taxon>
        <taxon>Actinomycetota</taxon>
        <taxon>Actinomycetes</taxon>
        <taxon>Bifidobacteriales</taxon>
        <taxon>Bifidobacteriaceae</taxon>
        <taxon>Bifidobacterium</taxon>
    </lineage>
</organism>
<dbReference type="Gene3D" id="3.40.630.10">
    <property type="entry name" value="Zn peptidases"/>
    <property type="match status" value="1"/>
</dbReference>
<accession>A0A7K3TCA1</accession>
<dbReference type="Pfam" id="PF01546">
    <property type="entry name" value="Peptidase_M20"/>
    <property type="match status" value="1"/>
</dbReference>
<dbReference type="OrthoDB" id="7055905at2"/>
<dbReference type="GO" id="GO:0008777">
    <property type="term" value="F:acetylornithine deacetylase activity"/>
    <property type="evidence" value="ECO:0007669"/>
    <property type="project" value="TreeGrafter"/>
</dbReference>
<keyword evidence="4" id="KW-0479">Metal-binding</keyword>
<dbReference type="GO" id="GO:0006526">
    <property type="term" value="P:L-arginine biosynthetic process"/>
    <property type="evidence" value="ECO:0007669"/>
    <property type="project" value="TreeGrafter"/>
</dbReference>
<dbReference type="InterPro" id="IPR010964">
    <property type="entry name" value="M20A_pepV-rel"/>
</dbReference>